<protein>
    <submittedName>
        <fullName evidence="3">VWA domain-containing protein</fullName>
    </submittedName>
</protein>
<name>A0A939IR60_9ALTE</name>
<dbReference type="AlphaFoldDB" id="A0A939IR60"/>
<dbReference type="Pfam" id="PF00092">
    <property type="entry name" value="VWA"/>
    <property type="match status" value="1"/>
</dbReference>
<dbReference type="PANTHER" id="PTHR45737:SF6">
    <property type="entry name" value="VON WILLEBRAND FACTOR A DOMAIN-CONTAINING PROTEIN 5A"/>
    <property type="match status" value="1"/>
</dbReference>
<evidence type="ECO:0000313" key="3">
    <source>
        <dbReference type="EMBL" id="MBN7825779.1"/>
    </source>
</evidence>
<feature type="domain" description="VWFA" evidence="1">
    <location>
        <begin position="239"/>
        <end position="410"/>
    </location>
</feature>
<evidence type="ECO:0000259" key="1">
    <source>
        <dbReference type="PROSITE" id="PS50234"/>
    </source>
</evidence>
<dbReference type="Proteomes" id="UP000664654">
    <property type="component" value="Unassembled WGS sequence"/>
</dbReference>
<feature type="domain" description="VIT" evidence="2">
    <location>
        <begin position="1"/>
        <end position="122"/>
    </location>
</feature>
<comment type="caution">
    <text evidence="3">The sequence shown here is derived from an EMBL/GenBank/DDBJ whole genome shotgun (WGS) entry which is preliminary data.</text>
</comment>
<dbReference type="InterPro" id="IPR013694">
    <property type="entry name" value="VIT"/>
</dbReference>
<dbReference type="SUPFAM" id="SSF53300">
    <property type="entry name" value="vWA-like"/>
    <property type="match status" value="1"/>
</dbReference>
<dbReference type="SMART" id="SM00609">
    <property type="entry name" value="VIT"/>
    <property type="match status" value="1"/>
</dbReference>
<evidence type="ECO:0000259" key="2">
    <source>
        <dbReference type="PROSITE" id="PS51468"/>
    </source>
</evidence>
<reference evidence="3" key="1">
    <citation type="submission" date="2021-03" db="EMBL/GenBank/DDBJ databases">
        <title>novel species isolated from a fishpond in China.</title>
        <authorList>
            <person name="Lu H."/>
            <person name="Cai Z."/>
        </authorList>
    </citation>
    <scope>NUCLEOTIDE SEQUENCE</scope>
    <source>
        <strain evidence="3">JCM 30855</strain>
    </source>
</reference>
<proteinExistence type="predicted"/>
<dbReference type="PROSITE" id="PS51468">
    <property type="entry name" value="VIT"/>
    <property type="match status" value="1"/>
</dbReference>
<dbReference type="InterPro" id="IPR002035">
    <property type="entry name" value="VWF_A"/>
</dbReference>
<organism evidence="3 4">
    <name type="scientific">Bowmanella dokdonensis</name>
    <dbReference type="NCBI Taxonomy" id="751969"/>
    <lineage>
        <taxon>Bacteria</taxon>
        <taxon>Pseudomonadati</taxon>
        <taxon>Pseudomonadota</taxon>
        <taxon>Gammaproteobacteria</taxon>
        <taxon>Alteromonadales</taxon>
        <taxon>Alteromonadaceae</taxon>
        <taxon>Bowmanella</taxon>
    </lineage>
</organism>
<keyword evidence="4" id="KW-1185">Reference proteome</keyword>
<dbReference type="InterPro" id="IPR036465">
    <property type="entry name" value="vWFA_dom_sf"/>
</dbReference>
<gene>
    <name evidence="3" type="ORF">J0A66_11135</name>
</gene>
<dbReference type="SMART" id="SM00327">
    <property type="entry name" value="VWA"/>
    <property type="match status" value="1"/>
</dbReference>
<dbReference type="Gene3D" id="3.40.50.410">
    <property type="entry name" value="von Willebrand factor, type A domain"/>
    <property type="match status" value="1"/>
</dbReference>
<sequence>MNKHHTTPLLERAEIEINLQAPLAVTHYRLCFDNTGKETVEALFHFTLARMACLMHATLKLNGRDYQGEVMAKAAANERYEEAIDEGKKSLLLESIGDGLYQINLGNLEPGDTATLELQIASWLTPQPGGWQYRLLTVIAAKYGQTQAASAPTNSVLACYPFIGRLHCQGLAKPVHASHALREEDGCFAFKGELDRDILFSLPASPLSSQLLSASWQGARYSLGYINAEAPSKTVQNAVLHVLLDCSGSMQGDSIEQVRRALLTLLEQADEQLHLNLYRFGSRFEAYGRHPLPCDKRHKQNLRDYVQSMQADMGGTEIIQALNALVMHANHPGPQQVLMITDGQVYVQDEQVAALQARCQQQQCTLHALGVGHAADEILLSRLTGEAGQLMLVNPVEPVGSVITDLLQQLRQPTQAVQASWQPKPTWQKTPRLQFGNTPVMVAASHPVNSLPRLDCQIGEEKKQLQATALTEPLWTQALVQLAASQQLPSQPLQQQADLAVQMQLITDHTSFVLVTDKQVKHPERYPTIQEIAQMRGFDGAVMGRMASYDVDQPQVDCLDMPAFLRRSSRADHNELYSLIPDQPAAPKVVVKLHRRLTRRFFRHDLPDLAQLQEWGIHAPALLTLQAESTTYPEQGKALMALWLSLLFSRFSLPVPGNVQAILQARPQLNISSVRDAMQTDIEQLINENSSTGHALAD</sequence>
<dbReference type="PROSITE" id="PS50234">
    <property type="entry name" value="VWFA"/>
    <property type="match status" value="1"/>
</dbReference>
<dbReference type="Pfam" id="PF08487">
    <property type="entry name" value="VIT"/>
    <property type="match status" value="1"/>
</dbReference>
<dbReference type="RefSeq" id="WP_206573889.1">
    <property type="nucleotide sequence ID" value="NZ_JAFKCV010000005.1"/>
</dbReference>
<accession>A0A939IR60</accession>
<evidence type="ECO:0000313" key="4">
    <source>
        <dbReference type="Proteomes" id="UP000664654"/>
    </source>
</evidence>
<dbReference type="PANTHER" id="PTHR45737">
    <property type="entry name" value="VON WILLEBRAND FACTOR A DOMAIN-CONTAINING PROTEIN 5A"/>
    <property type="match status" value="1"/>
</dbReference>
<dbReference type="EMBL" id="JAFKCV010000005">
    <property type="protein sequence ID" value="MBN7825779.1"/>
    <property type="molecule type" value="Genomic_DNA"/>
</dbReference>